<keyword evidence="3" id="KW-1185">Reference proteome</keyword>
<feature type="region of interest" description="Disordered" evidence="1">
    <location>
        <begin position="1"/>
        <end position="54"/>
    </location>
</feature>
<feature type="compositionally biased region" description="Low complexity" evidence="1">
    <location>
        <begin position="150"/>
        <end position="166"/>
    </location>
</feature>
<proteinExistence type="predicted"/>
<protein>
    <submittedName>
        <fullName evidence="2">Uncharacterized protein</fullName>
    </submittedName>
</protein>
<organism evidence="2 3">
    <name type="scientific">Coemansia erecta</name>
    <dbReference type="NCBI Taxonomy" id="147472"/>
    <lineage>
        <taxon>Eukaryota</taxon>
        <taxon>Fungi</taxon>
        <taxon>Fungi incertae sedis</taxon>
        <taxon>Zoopagomycota</taxon>
        <taxon>Kickxellomycotina</taxon>
        <taxon>Kickxellomycetes</taxon>
        <taxon>Kickxellales</taxon>
        <taxon>Kickxellaceae</taxon>
        <taxon>Coemansia</taxon>
    </lineage>
</organism>
<feature type="compositionally biased region" description="Gly residues" evidence="1">
    <location>
        <begin position="39"/>
        <end position="52"/>
    </location>
</feature>
<accession>A0A9W7XSB4</accession>
<evidence type="ECO:0000313" key="2">
    <source>
        <dbReference type="EMBL" id="KAJ1719774.1"/>
    </source>
</evidence>
<feature type="compositionally biased region" description="Basic and acidic residues" evidence="1">
    <location>
        <begin position="317"/>
        <end position="327"/>
    </location>
</feature>
<feature type="compositionally biased region" description="Low complexity" evidence="1">
    <location>
        <begin position="346"/>
        <end position="358"/>
    </location>
</feature>
<evidence type="ECO:0000256" key="1">
    <source>
        <dbReference type="SAM" id="MobiDB-lite"/>
    </source>
</evidence>
<feature type="compositionally biased region" description="Basic residues" evidence="1">
    <location>
        <begin position="399"/>
        <end position="408"/>
    </location>
</feature>
<gene>
    <name evidence="2" type="ORF">LPJ53_005514</name>
</gene>
<feature type="region of interest" description="Disordered" evidence="1">
    <location>
        <begin position="221"/>
        <end position="248"/>
    </location>
</feature>
<name>A0A9W7XSB4_9FUNG</name>
<dbReference type="AlphaFoldDB" id="A0A9W7XSB4"/>
<feature type="compositionally biased region" description="Basic and acidic residues" evidence="1">
    <location>
        <begin position="26"/>
        <end position="37"/>
    </location>
</feature>
<dbReference type="Proteomes" id="UP001149813">
    <property type="component" value="Unassembled WGS sequence"/>
</dbReference>
<feature type="region of interest" description="Disordered" evidence="1">
    <location>
        <begin position="280"/>
        <end position="408"/>
    </location>
</feature>
<feature type="region of interest" description="Disordered" evidence="1">
    <location>
        <begin position="90"/>
        <end position="205"/>
    </location>
</feature>
<sequence length="408" mass="41068">MMQQPPPQQARSPSGLTLAGGARSSVVDRVKWIEKTHGPAGGQPAGAAGGAGRARLRLPKHFADSQAATATATATAAAAKVTATVATDAGAPAAVSPTKIAAAPAVSPTGAGAPLAGIKETEAEAEAETGENAPVGVRQPMPSPALSEVSTLATGSSSSSSNGSAAIKPSMGDPAAAQQHALPSAYRPPGMEMASPPGHSRMHSNTDESIVSLEDDGDGLLYMSRNSSSSSLNDFASDPVHVGQHHPAAAHSPYGMAAAAAANMSSGSSASLNRYGRAANKPLSSGSGHGEGTVYKSLGGIRGRGAPKAARRFGRAQAEDAGDRADARAGSSDGSERAEDGVAGDSLLSRLSKLSGGRPKIQDLVSNRSAPKFVKRSHHYDAKPLAEHANGSLTGSKFRGSHSQKRYV</sequence>
<evidence type="ECO:0000313" key="3">
    <source>
        <dbReference type="Proteomes" id="UP001149813"/>
    </source>
</evidence>
<comment type="caution">
    <text evidence="2">The sequence shown here is derived from an EMBL/GenBank/DDBJ whole genome shotgun (WGS) entry which is preliminary data.</text>
</comment>
<dbReference type="OrthoDB" id="5587759at2759"/>
<dbReference type="EMBL" id="JANBOJ010000342">
    <property type="protein sequence ID" value="KAJ1719774.1"/>
    <property type="molecule type" value="Genomic_DNA"/>
</dbReference>
<reference evidence="2" key="1">
    <citation type="submission" date="2022-07" db="EMBL/GenBank/DDBJ databases">
        <title>Phylogenomic reconstructions and comparative analyses of Kickxellomycotina fungi.</title>
        <authorList>
            <person name="Reynolds N.K."/>
            <person name="Stajich J.E."/>
            <person name="Barry K."/>
            <person name="Grigoriev I.V."/>
            <person name="Crous P."/>
            <person name="Smith M.E."/>
        </authorList>
    </citation>
    <scope>NUCLEOTIDE SEQUENCE</scope>
    <source>
        <strain evidence="2">NBRC 32514</strain>
    </source>
</reference>